<feature type="transmembrane region" description="Helical" evidence="5">
    <location>
        <begin position="7"/>
        <end position="29"/>
    </location>
</feature>
<keyword evidence="2 5" id="KW-0812">Transmembrane</keyword>
<protein>
    <submittedName>
        <fullName evidence="6">Isoprenylcysteine carboxylmethyltransferase family protein</fullName>
    </submittedName>
</protein>
<keyword evidence="3 5" id="KW-1133">Transmembrane helix</keyword>
<gene>
    <name evidence="6" type="ORF">FA046_08685</name>
</gene>
<dbReference type="EMBL" id="SWBP01000002">
    <property type="protein sequence ID" value="TKB99172.1"/>
    <property type="molecule type" value="Genomic_DNA"/>
</dbReference>
<evidence type="ECO:0000256" key="2">
    <source>
        <dbReference type="ARBA" id="ARBA00022692"/>
    </source>
</evidence>
<comment type="subcellular location">
    <subcellularLocation>
        <location evidence="1">Endomembrane system</location>
        <topology evidence="1">Multi-pass membrane protein</topology>
    </subcellularLocation>
</comment>
<name>A0A4U1C0V6_9SPHI</name>
<dbReference type="Pfam" id="PF04191">
    <property type="entry name" value="PEMT"/>
    <property type="match status" value="1"/>
</dbReference>
<organism evidence="6 7">
    <name type="scientific">Pedobacter cryophilus</name>
    <dbReference type="NCBI Taxonomy" id="2571271"/>
    <lineage>
        <taxon>Bacteria</taxon>
        <taxon>Pseudomonadati</taxon>
        <taxon>Bacteroidota</taxon>
        <taxon>Sphingobacteriia</taxon>
        <taxon>Sphingobacteriales</taxon>
        <taxon>Sphingobacteriaceae</taxon>
        <taxon>Pedobacter</taxon>
    </lineage>
</organism>
<dbReference type="Proteomes" id="UP000308181">
    <property type="component" value="Unassembled WGS sequence"/>
</dbReference>
<keyword evidence="7" id="KW-1185">Reference proteome</keyword>
<dbReference type="GO" id="GO:0008168">
    <property type="term" value="F:methyltransferase activity"/>
    <property type="evidence" value="ECO:0007669"/>
    <property type="project" value="UniProtKB-KW"/>
</dbReference>
<keyword evidence="6" id="KW-0808">Transferase</keyword>
<evidence type="ECO:0000313" key="6">
    <source>
        <dbReference type="EMBL" id="TKB99172.1"/>
    </source>
</evidence>
<dbReference type="InterPro" id="IPR007318">
    <property type="entry name" value="Phopholipid_MeTrfase"/>
</dbReference>
<comment type="caution">
    <text evidence="6">The sequence shown here is derived from an EMBL/GenBank/DDBJ whole genome shotgun (WGS) entry which is preliminary data.</text>
</comment>
<evidence type="ECO:0000256" key="1">
    <source>
        <dbReference type="ARBA" id="ARBA00004127"/>
    </source>
</evidence>
<keyword evidence="4 5" id="KW-0472">Membrane</keyword>
<dbReference type="GO" id="GO:0012505">
    <property type="term" value="C:endomembrane system"/>
    <property type="evidence" value="ECO:0007669"/>
    <property type="project" value="UniProtKB-SubCell"/>
</dbReference>
<dbReference type="PANTHER" id="PTHR12714">
    <property type="entry name" value="PROTEIN-S ISOPRENYLCYSTEINE O-METHYLTRANSFERASE"/>
    <property type="match status" value="1"/>
</dbReference>
<sequence>MDDLIKIILPLYFIIYFGIAFVLKTLIVAKRIGKNPLVLPNDDSAYGLIGFYFKLTLIAMFIYVFAYALFPILHKYFLVIPSIDYQIVKYVGFICLAFSLVWTIIAQSHMKDSWRIGIDNEIKTDLVKSGVFSFSRNPIFLGMILSLVGLFLVTPNALTLIFMILGYVLIQIQIRLEEEFLTKELGKEYIDYKEKVRQLI</sequence>
<dbReference type="OrthoDB" id="9782395at2"/>
<dbReference type="AlphaFoldDB" id="A0A4U1C0V6"/>
<evidence type="ECO:0000256" key="3">
    <source>
        <dbReference type="ARBA" id="ARBA00022989"/>
    </source>
</evidence>
<feature type="transmembrane region" description="Helical" evidence="5">
    <location>
        <begin position="90"/>
        <end position="110"/>
    </location>
</feature>
<evidence type="ECO:0000256" key="4">
    <source>
        <dbReference type="ARBA" id="ARBA00023136"/>
    </source>
</evidence>
<evidence type="ECO:0000256" key="5">
    <source>
        <dbReference type="SAM" id="Phobius"/>
    </source>
</evidence>
<dbReference type="Gene3D" id="1.20.120.1630">
    <property type="match status" value="1"/>
</dbReference>
<reference evidence="6 7" key="1">
    <citation type="submission" date="2019-04" db="EMBL/GenBank/DDBJ databases">
        <title>Pedobacter sp. AR-3-17 sp. nov., isolated from Arctic soil.</title>
        <authorList>
            <person name="Dahal R.H."/>
            <person name="Kim D.-U."/>
        </authorList>
    </citation>
    <scope>NUCLEOTIDE SEQUENCE [LARGE SCALE GENOMIC DNA]</scope>
    <source>
        <strain evidence="6 7">AR-3-17</strain>
    </source>
</reference>
<proteinExistence type="predicted"/>
<feature type="transmembrane region" description="Helical" evidence="5">
    <location>
        <begin position="49"/>
        <end position="70"/>
    </location>
</feature>
<dbReference type="RefSeq" id="WP_136825984.1">
    <property type="nucleotide sequence ID" value="NZ_SWBP01000002.1"/>
</dbReference>
<dbReference type="PANTHER" id="PTHR12714:SF9">
    <property type="entry name" value="PROTEIN-S-ISOPRENYLCYSTEINE O-METHYLTRANSFERASE"/>
    <property type="match status" value="1"/>
</dbReference>
<feature type="transmembrane region" description="Helical" evidence="5">
    <location>
        <begin position="139"/>
        <end position="170"/>
    </location>
</feature>
<dbReference type="GO" id="GO:0032259">
    <property type="term" value="P:methylation"/>
    <property type="evidence" value="ECO:0007669"/>
    <property type="project" value="UniProtKB-KW"/>
</dbReference>
<accession>A0A4U1C0V6</accession>
<evidence type="ECO:0000313" key="7">
    <source>
        <dbReference type="Proteomes" id="UP000308181"/>
    </source>
</evidence>
<keyword evidence="6" id="KW-0489">Methyltransferase</keyword>